<dbReference type="InterPro" id="IPR001967">
    <property type="entry name" value="Peptidase_S11_N"/>
</dbReference>
<keyword evidence="10" id="KW-0472">Membrane</keyword>
<evidence type="ECO:0000313" key="13">
    <source>
        <dbReference type="Proteomes" id="UP000176504"/>
    </source>
</evidence>
<dbReference type="PRINTS" id="PR00725">
    <property type="entry name" value="DADACBPTASE1"/>
</dbReference>
<dbReference type="GO" id="GO:0071555">
    <property type="term" value="P:cell wall organization"/>
    <property type="evidence" value="ECO:0007669"/>
    <property type="project" value="UniProtKB-KW"/>
</dbReference>
<feature type="active site" description="Proton acceptor" evidence="7">
    <location>
        <position position="122"/>
    </location>
</feature>
<organism evidence="12 13">
    <name type="scientific">candidate division WWE3 bacterium RIFCSPLOWO2_01_FULL_41_18</name>
    <dbReference type="NCBI Taxonomy" id="1802625"/>
    <lineage>
        <taxon>Bacteria</taxon>
        <taxon>Katanobacteria</taxon>
    </lineage>
</organism>
<accession>A0A1F4VCS9</accession>
<evidence type="ECO:0000256" key="5">
    <source>
        <dbReference type="ARBA" id="ARBA00022984"/>
    </source>
</evidence>
<feature type="domain" description="Peptidase S11 D-alanyl-D-alanine carboxypeptidase A N-terminal" evidence="11">
    <location>
        <begin position="86"/>
        <end position="312"/>
    </location>
</feature>
<protein>
    <recommendedName>
        <fullName evidence="11">Peptidase S11 D-alanyl-D-alanine carboxypeptidase A N-terminal domain-containing protein</fullName>
    </recommendedName>
</protein>
<keyword evidence="2" id="KW-0732">Signal</keyword>
<evidence type="ECO:0000256" key="6">
    <source>
        <dbReference type="ARBA" id="ARBA00023316"/>
    </source>
</evidence>
<name>A0A1F4VCS9_UNCKA</name>
<dbReference type="SUPFAM" id="SSF56601">
    <property type="entry name" value="beta-lactamase/transpeptidase-like"/>
    <property type="match status" value="1"/>
</dbReference>
<feature type="active site" evidence="7">
    <location>
        <position position="174"/>
    </location>
</feature>
<comment type="similarity">
    <text evidence="1 9">Belongs to the peptidase S11 family.</text>
</comment>
<dbReference type="GO" id="GO:0009252">
    <property type="term" value="P:peptidoglycan biosynthetic process"/>
    <property type="evidence" value="ECO:0007669"/>
    <property type="project" value="UniProtKB-KW"/>
</dbReference>
<evidence type="ECO:0000313" key="12">
    <source>
        <dbReference type="EMBL" id="OGC55061.1"/>
    </source>
</evidence>
<evidence type="ECO:0000256" key="4">
    <source>
        <dbReference type="ARBA" id="ARBA00022960"/>
    </source>
</evidence>
<dbReference type="AlphaFoldDB" id="A0A1F4VCS9"/>
<comment type="caution">
    <text evidence="12">The sequence shown here is derived from an EMBL/GenBank/DDBJ whole genome shotgun (WGS) entry which is preliminary data.</text>
</comment>
<proteinExistence type="inferred from homology"/>
<dbReference type="InterPro" id="IPR012338">
    <property type="entry name" value="Beta-lactam/transpept-like"/>
</dbReference>
<sequence length="332" mass="36880">MKKNKNKRKDSKLKGTKGKYLKVKTFLISRKTIFDFTRFAFSVFVIFLLFFLIQREKSDADKKSVLGAASVSTYPYKLEVKEPILDKPDITSKSAIVASTKMKKFLYEKNPDLKLPPASTTKILTALLTINEYDLSEEVLVPKVCTEVVGAKMGLIPDEKINVESLLYGMLVASAGDAACTLSTHKFSSSGFIGKMNILAQKIGLTNTNFTNPIGLDVDESSHVSTARDLYLMTEEAIKNGVFRKIVGTKYITLTSSDGAISHDVVSTNSLLFEIPGSLGVKTGKTDRAKEVLVYAYQKHDDEIIIVVMGSDDRFEDTKRLLKYVSDNYANF</sequence>
<dbReference type="Proteomes" id="UP000176504">
    <property type="component" value="Unassembled WGS sequence"/>
</dbReference>
<gene>
    <name evidence="12" type="ORF">A3A78_03725</name>
</gene>
<evidence type="ECO:0000256" key="8">
    <source>
        <dbReference type="PIRSR" id="PIRSR618044-2"/>
    </source>
</evidence>
<dbReference type="Gene3D" id="3.40.710.10">
    <property type="entry name" value="DD-peptidase/beta-lactamase superfamily"/>
    <property type="match status" value="1"/>
</dbReference>
<keyword evidence="10" id="KW-1133">Transmembrane helix</keyword>
<dbReference type="GO" id="GO:0008360">
    <property type="term" value="P:regulation of cell shape"/>
    <property type="evidence" value="ECO:0007669"/>
    <property type="project" value="UniProtKB-KW"/>
</dbReference>
<dbReference type="GO" id="GO:0009002">
    <property type="term" value="F:serine-type D-Ala-D-Ala carboxypeptidase activity"/>
    <property type="evidence" value="ECO:0007669"/>
    <property type="project" value="InterPro"/>
</dbReference>
<evidence type="ECO:0000259" key="11">
    <source>
        <dbReference type="Pfam" id="PF00768"/>
    </source>
</evidence>
<keyword evidence="4" id="KW-0133">Cell shape</keyword>
<evidence type="ECO:0000256" key="9">
    <source>
        <dbReference type="RuleBase" id="RU004016"/>
    </source>
</evidence>
<dbReference type="PANTHER" id="PTHR21581:SF6">
    <property type="entry name" value="TRAFFICKING PROTEIN PARTICLE COMPLEX SUBUNIT 12"/>
    <property type="match status" value="1"/>
</dbReference>
<dbReference type="EMBL" id="MEVI01000003">
    <property type="protein sequence ID" value="OGC55061.1"/>
    <property type="molecule type" value="Genomic_DNA"/>
</dbReference>
<evidence type="ECO:0000256" key="3">
    <source>
        <dbReference type="ARBA" id="ARBA00022801"/>
    </source>
</evidence>
<feature type="transmembrane region" description="Helical" evidence="10">
    <location>
        <begin position="32"/>
        <end position="53"/>
    </location>
</feature>
<evidence type="ECO:0000256" key="7">
    <source>
        <dbReference type="PIRSR" id="PIRSR618044-1"/>
    </source>
</evidence>
<keyword evidence="5" id="KW-0573">Peptidoglycan synthesis</keyword>
<reference evidence="12 13" key="1">
    <citation type="journal article" date="2016" name="Nat. Commun.">
        <title>Thousands of microbial genomes shed light on interconnected biogeochemical processes in an aquifer system.</title>
        <authorList>
            <person name="Anantharaman K."/>
            <person name="Brown C.T."/>
            <person name="Hug L.A."/>
            <person name="Sharon I."/>
            <person name="Castelle C.J."/>
            <person name="Probst A.J."/>
            <person name="Thomas B.C."/>
            <person name="Singh A."/>
            <person name="Wilkins M.J."/>
            <person name="Karaoz U."/>
            <person name="Brodie E.L."/>
            <person name="Williams K.H."/>
            <person name="Hubbard S.S."/>
            <person name="Banfield J.F."/>
        </authorList>
    </citation>
    <scope>NUCLEOTIDE SEQUENCE [LARGE SCALE GENOMIC DNA]</scope>
</reference>
<evidence type="ECO:0000256" key="2">
    <source>
        <dbReference type="ARBA" id="ARBA00022729"/>
    </source>
</evidence>
<feature type="active site" description="Acyl-ester intermediate" evidence="7">
    <location>
        <position position="119"/>
    </location>
</feature>
<keyword evidence="6" id="KW-0961">Cell wall biogenesis/degradation</keyword>
<evidence type="ECO:0000256" key="10">
    <source>
        <dbReference type="SAM" id="Phobius"/>
    </source>
</evidence>
<dbReference type="InterPro" id="IPR018044">
    <property type="entry name" value="Peptidase_S11"/>
</dbReference>
<keyword evidence="10" id="KW-0812">Transmembrane</keyword>
<keyword evidence="3" id="KW-0378">Hydrolase</keyword>
<dbReference type="Pfam" id="PF00768">
    <property type="entry name" value="Peptidase_S11"/>
    <property type="match status" value="1"/>
</dbReference>
<dbReference type="PANTHER" id="PTHR21581">
    <property type="entry name" value="D-ALANYL-D-ALANINE CARBOXYPEPTIDASE"/>
    <property type="match status" value="1"/>
</dbReference>
<evidence type="ECO:0000256" key="1">
    <source>
        <dbReference type="ARBA" id="ARBA00007164"/>
    </source>
</evidence>
<dbReference type="GO" id="GO:0006508">
    <property type="term" value="P:proteolysis"/>
    <property type="evidence" value="ECO:0007669"/>
    <property type="project" value="InterPro"/>
</dbReference>
<feature type="binding site" evidence="8">
    <location>
        <position position="282"/>
    </location>
    <ligand>
        <name>substrate</name>
    </ligand>
</feature>